<gene>
    <name evidence="2" type="ORF">A3770_03p24210</name>
</gene>
<name>A0A5B8MHH6_9CHLO</name>
<dbReference type="Proteomes" id="UP000316726">
    <property type="component" value="Chromosome 3"/>
</dbReference>
<dbReference type="AlphaFoldDB" id="A0A5B8MHH6"/>
<protein>
    <submittedName>
        <fullName evidence="2">Uncharacterized protein</fullName>
    </submittedName>
</protein>
<dbReference type="OrthoDB" id="497228at2759"/>
<evidence type="ECO:0000256" key="1">
    <source>
        <dbReference type="SAM" id="MobiDB-lite"/>
    </source>
</evidence>
<reference evidence="2 3" key="1">
    <citation type="submission" date="2018-07" db="EMBL/GenBank/DDBJ databases">
        <title>The complete nuclear genome of the prasinophyte Chloropicon primus (CCMP1205).</title>
        <authorList>
            <person name="Pombert J.-F."/>
            <person name="Otis C."/>
            <person name="Turmel M."/>
            <person name="Lemieux C."/>
        </authorList>
    </citation>
    <scope>NUCLEOTIDE SEQUENCE [LARGE SCALE GENOMIC DNA]</scope>
    <source>
        <strain evidence="2 3">CCMP1205</strain>
    </source>
</reference>
<sequence>MATTTTTTTRRRGRRGSAREHGSGGLRRTTVCRVNAKGTRRDCFWSTATFVRAHERVAKGAFGLALAASLSVLPVAVESAQAIGPVKVFFTDVVIERTTCDAGQTAGRQVGGNDFRDAKAKDQESNMEFTNGCFTVTARAKNPSKKELFNADVFGRVYDKYGNTTRDDTENIRLSYIDKIPPGESQVQFGFIVNSVFAEEGAKDGGLTIQGLKASGFAGGVMPGQGSGTVGPVDCDEFAQEMGECETLPF</sequence>
<evidence type="ECO:0000313" key="3">
    <source>
        <dbReference type="Proteomes" id="UP000316726"/>
    </source>
</evidence>
<keyword evidence="3" id="KW-1185">Reference proteome</keyword>
<feature type="region of interest" description="Disordered" evidence="1">
    <location>
        <begin position="1"/>
        <end position="26"/>
    </location>
</feature>
<proteinExistence type="predicted"/>
<evidence type="ECO:0000313" key="2">
    <source>
        <dbReference type="EMBL" id="QDZ19903.1"/>
    </source>
</evidence>
<dbReference type="EMBL" id="CP031036">
    <property type="protein sequence ID" value="QDZ19903.1"/>
    <property type="molecule type" value="Genomic_DNA"/>
</dbReference>
<accession>A0A5B8MHH6</accession>
<organism evidence="2 3">
    <name type="scientific">Chloropicon primus</name>
    <dbReference type="NCBI Taxonomy" id="1764295"/>
    <lineage>
        <taxon>Eukaryota</taxon>
        <taxon>Viridiplantae</taxon>
        <taxon>Chlorophyta</taxon>
        <taxon>Chloropicophyceae</taxon>
        <taxon>Chloropicales</taxon>
        <taxon>Chloropicaceae</taxon>
        <taxon>Chloropicon</taxon>
    </lineage>
</organism>